<feature type="signal peptide" evidence="1">
    <location>
        <begin position="1"/>
        <end position="31"/>
    </location>
</feature>
<dbReference type="Gene3D" id="2.40.50.90">
    <property type="match status" value="1"/>
</dbReference>
<dbReference type="EMBL" id="SMAK01000003">
    <property type="protein sequence ID" value="TCT11784.1"/>
    <property type="molecule type" value="Genomic_DNA"/>
</dbReference>
<dbReference type="InterPro" id="IPR035437">
    <property type="entry name" value="SNase_OB-fold_sf"/>
</dbReference>
<dbReference type="SMART" id="SM00318">
    <property type="entry name" value="SNc"/>
    <property type="match status" value="1"/>
</dbReference>
<evidence type="ECO:0000313" key="4">
    <source>
        <dbReference type="Proteomes" id="UP000295678"/>
    </source>
</evidence>
<comment type="caution">
    <text evidence="3">The sequence shown here is derived from an EMBL/GenBank/DDBJ whole genome shotgun (WGS) entry which is preliminary data.</text>
</comment>
<reference evidence="3 4" key="1">
    <citation type="submission" date="2019-03" db="EMBL/GenBank/DDBJ databases">
        <title>Genomic Encyclopedia of Type Strains, Phase IV (KMG-IV): sequencing the most valuable type-strain genomes for metagenomic binning, comparative biology and taxonomic classification.</title>
        <authorList>
            <person name="Goeker M."/>
        </authorList>
    </citation>
    <scope>NUCLEOTIDE SEQUENCE [LARGE SCALE GENOMIC DNA]</scope>
    <source>
        <strain evidence="3 4">DSM 19345</strain>
    </source>
</reference>
<evidence type="ECO:0000256" key="1">
    <source>
        <dbReference type="SAM" id="SignalP"/>
    </source>
</evidence>
<protein>
    <recommendedName>
        <fullName evidence="2">TNase-like domain-containing protein</fullName>
    </recommendedName>
</protein>
<feature type="chain" id="PRO_5020536895" description="TNase-like domain-containing protein" evidence="1">
    <location>
        <begin position="32"/>
        <end position="155"/>
    </location>
</feature>
<sequence>MFRFYSYSRRMDRLLFLFAAVLLQPCPAALAEPLPGPVPAVVDRIVDGDTIAVRARIWPGQEVRVLVRVRGIDAPERRGRCEGERGLAARAAAAMATALADGGVTLLRVEPDKYGGRVIADVRLGDGGDLASLLLAMRAVRPYHGGVRTSWCAPG</sequence>
<dbReference type="SUPFAM" id="SSF50199">
    <property type="entry name" value="Staphylococcal nuclease"/>
    <property type="match status" value="1"/>
</dbReference>
<keyword evidence="4" id="KW-1185">Reference proteome</keyword>
<feature type="domain" description="TNase-like" evidence="2">
    <location>
        <begin position="36"/>
        <end position="153"/>
    </location>
</feature>
<keyword evidence="1" id="KW-0732">Signal</keyword>
<proteinExistence type="predicted"/>
<dbReference type="InterPro" id="IPR016071">
    <property type="entry name" value="Staphylococal_nuclease_OB-fold"/>
</dbReference>
<evidence type="ECO:0000259" key="2">
    <source>
        <dbReference type="SMART" id="SM00318"/>
    </source>
</evidence>
<dbReference type="Proteomes" id="UP000295678">
    <property type="component" value="Unassembled WGS sequence"/>
</dbReference>
<name>A0A4R3MDF1_9HYPH</name>
<accession>A0A4R3MDF1</accession>
<organism evidence="3 4">
    <name type="scientific">Tepidamorphus gemmatus</name>
    <dbReference type="NCBI Taxonomy" id="747076"/>
    <lineage>
        <taxon>Bacteria</taxon>
        <taxon>Pseudomonadati</taxon>
        <taxon>Pseudomonadota</taxon>
        <taxon>Alphaproteobacteria</taxon>
        <taxon>Hyphomicrobiales</taxon>
        <taxon>Tepidamorphaceae</taxon>
        <taxon>Tepidamorphus</taxon>
    </lineage>
</organism>
<evidence type="ECO:0000313" key="3">
    <source>
        <dbReference type="EMBL" id="TCT11784.1"/>
    </source>
</evidence>
<dbReference type="AlphaFoldDB" id="A0A4R3MDF1"/>
<gene>
    <name evidence="3" type="ORF">EDC22_10396</name>
</gene>